<accession>A0A1G7C7W0</accession>
<sequence>MALSNTRNAVNILIEIAFGFKPQELYFYKTMRKKKAAKLKEEEFWTNFFYFNIPDHINEVPSRLERANFRRYNVDDEEIGWMIEYVRSIYQLDLDETEITNAGIALLSTLDAVNELRLKNCPNIDAGCLEDLQQIKDLELLHLGGTSIGVDDLIAAPLKFKSLKILLLDDYELDEAKLQQLYISLPGGCALNINHQLYPF</sequence>
<evidence type="ECO:0000313" key="2">
    <source>
        <dbReference type="Proteomes" id="UP000199455"/>
    </source>
</evidence>
<name>A0A1G7C7W0_9SPHI</name>
<dbReference type="STRING" id="390242.SAMN04488024_11823"/>
<dbReference type="InterPro" id="IPR032675">
    <property type="entry name" value="LRR_dom_sf"/>
</dbReference>
<dbReference type="EMBL" id="FMZH01000018">
    <property type="protein sequence ID" value="SDE35293.1"/>
    <property type="molecule type" value="Genomic_DNA"/>
</dbReference>
<proteinExistence type="predicted"/>
<dbReference type="Proteomes" id="UP000199455">
    <property type="component" value="Unassembled WGS sequence"/>
</dbReference>
<gene>
    <name evidence="1" type="ORF">SAMN04488024_11823</name>
</gene>
<keyword evidence="2" id="KW-1185">Reference proteome</keyword>
<dbReference type="AlphaFoldDB" id="A0A1G7C7W0"/>
<evidence type="ECO:0000313" key="1">
    <source>
        <dbReference type="EMBL" id="SDE35293.1"/>
    </source>
</evidence>
<protein>
    <recommendedName>
        <fullName evidence="3">Leucine Rich repeat-containing protein</fullName>
    </recommendedName>
</protein>
<dbReference type="Gene3D" id="3.80.10.10">
    <property type="entry name" value="Ribonuclease Inhibitor"/>
    <property type="match status" value="1"/>
</dbReference>
<reference evidence="2" key="1">
    <citation type="submission" date="2016-10" db="EMBL/GenBank/DDBJ databases">
        <authorList>
            <person name="Varghese N."/>
            <person name="Submissions S."/>
        </authorList>
    </citation>
    <scope>NUCLEOTIDE SEQUENCE [LARGE SCALE GENOMIC DNA]</scope>
    <source>
        <strain evidence="2">DSM 18609</strain>
    </source>
</reference>
<organism evidence="1 2">
    <name type="scientific">Pedobacter soli</name>
    <dbReference type="NCBI Taxonomy" id="390242"/>
    <lineage>
        <taxon>Bacteria</taxon>
        <taxon>Pseudomonadati</taxon>
        <taxon>Bacteroidota</taxon>
        <taxon>Sphingobacteriia</taxon>
        <taxon>Sphingobacteriales</taxon>
        <taxon>Sphingobacteriaceae</taxon>
        <taxon>Pedobacter</taxon>
    </lineage>
</organism>
<dbReference type="SUPFAM" id="SSF52047">
    <property type="entry name" value="RNI-like"/>
    <property type="match status" value="1"/>
</dbReference>
<evidence type="ECO:0008006" key="3">
    <source>
        <dbReference type="Google" id="ProtNLM"/>
    </source>
</evidence>